<comment type="caution">
    <text evidence="8">The sequence shown here is derived from an EMBL/GenBank/DDBJ whole genome shotgun (WGS) entry which is preliminary data.</text>
</comment>
<feature type="non-terminal residue" evidence="8">
    <location>
        <position position="304"/>
    </location>
</feature>
<keyword evidence="2" id="KW-0548">Nucleotidyltransferase</keyword>
<name>A0A851JR36_9PASS</name>
<accession>A0A851JR36</accession>
<evidence type="ECO:0000313" key="8">
    <source>
        <dbReference type="EMBL" id="NXB80856.1"/>
    </source>
</evidence>
<dbReference type="Pfam" id="PF06817">
    <property type="entry name" value="RVT_thumb"/>
    <property type="match status" value="1"/>
</dbReference>
<keyword evidence="1" id="KW-0808">Transferase</keyword>
<protein>
    <submittedName>
        <fullName evidence="8">POK8 protein</fullName>
    </submittedName>
</protein>
<dbReference type="GO" id="GO:0003964">
    <property type="term" value="F:RNA-directed DNA polymerase activity"/>
    <property type="evidence" value="ECO:0007669"/>
    <property type="project" value="UniProtKB-KW"/>
</dbReference>
<keyword evidence="9" id="KW-1185">Reference proteome</keyword>
<keyword evidence="6" id="KW-0695">RNA-directed DNA polymerase</keyword>
<keyword evidence="5" id="KW-0378">Hydrolase</keyword>
<evidence type="ECO:0000256" key="2">
    <source>
        <dbReference type="ARBA" id="ARBA00022695"/>
    </source>
</evidence>
<keyword evidence="3" id="KW-0540">Nuclease</keyword>
<dbReference type="InterPro" id="IPR043128">
    <property type="entry name" value="Rev_trsase/Diguanyl_cyclase"/>
</dbReference>
<keyword evidence="4" id="KW-0255">Endonuclease</keyword>
<organism evidence="8 9">
    <name type="scientific">Donacobius atricapilla</name>
    <dbReference type="NCBI Taxonomy" id="237420"/>
    <lineage>
        <taxon>Eukaryota</taxon>
        <taxon>Metazoa</taxon>
        <taxon>Chordata</taxon>
        <taxon>Craniata</taxon>
        <taxon>Vertebrata</taxon>
        <taxon>Euteleostomi</taxon>
        <taxon>Archelosauria</taxon>
        <taxon>Archosauria</taxon>
        <taxon>Dinosauria</taxon>
        <taxon>Saurischia</taxon>
        <taxon>Theropoda</taxon>
        <taxon>Coelurosauria</taxon>
        <taxon>Aves</taxon>
        <taxon>Neognathae</taxon>
        <taxon>Neoaves</taxon>
        <taxon>Telluraves</taxon>
        <taxon>Australaves</taxon>
        <taxon>Passeriformes</taxon>
        <taxon>Mimidae</taxon>
        <taxon>Donacobius</taxon>
    </lineage>
</organism>
<dbReference type="PROSITE" id="PS50879">
    <property type="entry name" value="RNASE_H_1"/>
    <property type="match status" value="1"/>
</dbReference>
<dbReference type="InterPro" id="IPR043502">
    <property type="entry name" value="DNA/RNA_pol_sf"/>
</dbReference>
<gene>
    <name evidence="8" type="primary">Ervk8</name>
    <name evidence="8" type="ORF">DONATR_R03953</name>
</gene>
<feature type="non-terminal residue" evidence="8">
    <location>
        <position position="1"/>
    </location>
</feature>
<dbReference type="GO" id="GO:0004523">
    <property type="term" value="F:RNA-DNA hybrid ribonuclease activity"/>
    <property type="evidence" value="ECO:0007669"/>
    <property type="project" value="InterPro"/>
</dbReference>
<reference evidence="8" key="1">
    <citation type="submission" date="2019-09" db="EMBL/GenBank/DDBJ databases">
        <title>Bird 10,000 Genomes (B10K) Project - Family phase.</title>
        <authorList>
            <person name="Zhang G."/>
        </authorList>
    </citation>
    <scope>NUCLEOTIDE SEQUENCE</scope>
    <source>
        <strain evidence="8">B10K-DU-001-63</strain>
        <tissue evidence="8">Muscle</tissue>
    </source>
</reference>
<evidence type="ECO:0000256" key="4">
    <source>
        <dbReference type="ARBA" id="ARBA00022759"/>
    </source>
</evidence>
<evidence type="ECO:0000256" key="1">
    <source>
        <dbReference type="ARBA" id="ARBA00022679"/>
    </source>
</evidence>
<evidence type="ECO:0000259" key="7">
    <source>
        <dbReference type="PROSITE" id="PS50879"/>
    </source>
</evidence>
<evidence type="ECO:0000256" key="5">
    <source>
        <dbReference type="ARBA" id="ARBA00022801"/>
    </source>
</evidence>
<evidence type="ECO:0000256" key="6">
    <source>
        <dbReference type="ARBA" id="ARBA00022918"/>
    </source>
</evidence>
<dbReference type="InterPro" id="IPR002156">
    <property type="entry name" value="RNaseH_domain"/>
</dbReference>
<dbReference type="InterPro" id="IPR010661">
    <property type="entry name" value="RVT_thumb"/>
</dbReference>
<proteinExistence type="predicted"/>
<dbReference type="PANTHER" id="PTHR41694">
    <property type="entry name" value="ENDOGENOUS RETROVIRUS GROUP K MEMBER POL PROTEIN"/>
    <property type="match status" value="1"/>
</dbReference>
<dbReference type="Proteomes" id="UP000660704">
    <property type="component" value="Unassembled WGS sequence"/>
</dbReference>
<dbReference type="SUPFAM" id="SSF56672">
    <property type="entry name" value="DNA/RNA polymerases"/>
    <property type="match status" value="1"/>
</dbReference>
<dbReference type="GO" id="GO:0035613">
    <property type="term" value="F:RNA stem-loop binding"/>
    <property type="evidence" value="ECO:0007669"/>
    <property type="project" value="TreeGrafter"/>
</dbReference>
<dbReference type="EMBL" id="WBMY01015917">
    <property type="protein sequence ID" value="NXB80856.1"/>
    <property type="molecule type" value="Genomic_DNA"/>
</dbReference>
<evidence type="ECO:0000313" key="9">
    <source>
        <dbReference type="Proteomes" id="UP000660704"/>
    </source>
</evidence>
<dbReference type="PANTHER" id="PTHR41694:SF3">
    <property type="entry name" value="RNA-DIRECTED DNA POLYMERASE-RELATED"/>
    <property type="match status" value="1"/>
</dbReference>
<sequence>AGFQVAEDKIQQSPPWKYLGYRLTEHMVTSQALQLQEDPATLHDIQKLIVSITWIWTLLGITNQDLAPLFDLLKADMNLNSPRELTQEAKTALNKISTALQTRQAHRCDLDLPFSLAVMGENPHFYGLIVRSFINFRMLFFFLSYQMPKTKTANPEILSQLVIRARSQILSLSGKDFSVMFIPLTPLYLEWLIQQSEVFQIALSGFSGQISVHFPKHKLLCLSFTLIQKPLRNHIPLNALPIFTYGSGKPHKSVITWKNPNSGNWEADIELVEGSPQIVELAAVVCVFSKFPIPFNLVTDSFYV</sequence>
<dbReference type="AlphaFoldDB" id="A0A851JR36"/>
<dbReference type="Gene3D" id="3.30.70.270">
    <property type="match status" value="1"/>
</dbReference>
<feature type="domain" description="RNase H type-1" evidence="7">
    <location>
        <begin position="236"/>
        <end position="304"/>
    </location>
</feature>
<evidence type="ECO:0000256" key="3">
    <source>
        <dbReference type="ARBA" id="ARBA00022722"/>
    </source>
</evidence>